<dbReference type="CDD" id="cd02932">
    <property type="entry name" value="OYE_YqiM_FMN"/>
    <property type="match status" value="1"/>
</dbReference>
<evidence type="ECO:0000256" key="5">
    <source>
        <dbReference type="ARBA" id="ARBA00023002"/>
    </source>
</evidence>
<keyword evidence="8" id="KW-1185">Reference proteome</keyword>
<feature type="domain" description="NADH:flavin oxidoreductase/NADH oxidase N-terminal" evidence="6">
    <location>
        <begin position="12"/>
        <end position="359"/>
    </location>
</feature>
<name>A0ABV2Q1W0_9BURK</name>
<evidence type="ECO:0000256" key="3">
    <source>
        <dbReference type="ARBA" id="ARBA00022643"/>
    </source>
</evidence>
<protein>
    <submittedName>
        <fullName evidence="7">2,4-dienoyl-CoA reductase-like NADH-dependent reductase (Old Yellow Enzyme family)</fullName>
    </submittedName>
</protein>
<dbReference type="Gene3D" id="3.20.20.70">
    <property type="entry name" value="Aldolase class I"/>
    <property type="match status" value="1"/>
</dbReference>
<dbReference type="InterPro" id="IPR044152">
    <property type="entry name" value="YqjM-like"/>
</dbReference>
<gene>
    <name evidence="7" type="ORF">ABIE13_000118</name>
</gene>
<proteinExistence type="predicted"/>
<keyword evidence="2" id="KW-0285">Flavoprotein</keyword>
<sequence>MEVLDGMVMTHLFSPLRLRELTLRNRIAISPMCTYSAKEGVANDFHVAHYGRFGFGGAGLVMLEATATAPEGRISHGDLGLWDDAQIEPLARIASLVKAQGGAVGIQLCHAGRKAARQRPWHGNGPLGEEDLQQRGETRWPLVSPSAIAFGPDYDTPSALDEQDMATVTQQFVDAVQRAHVAGFDVVELHLAHGFLLHSFMSPSTNHREDAFGGDFAGRHRFPLQVVAAARKAWPAERPLFTRVSALDGVDAGRTFDETLAFARELGKVGVDVIDCSSGGIGGHSASTAGGGGPRGYGFQVPYAERIRREAGVASMAVGLITEPDLANSVIAEGRADLIAIGRQALVNPNWPLHAEASLGHNDPAAPFHNWPEQYGWWLNGRQKIINAMR</sequence>
<dbReference type="Pfam" id="PF00724">
    <property type="entry name" value="Oxidored_FMN"/>
    <property type="match status" value="1"/>
</dbReference>
<dbReference type="InterPro" id="IPR013785">
    <property type="entry name" value="Aldolase_TIM"/>
</dbReference>
<keyword evidence="5" id="KW-0560">Oxidoreductase</keyword>
<evidence type="ECO:0000259" key="6">
    <source>
        <dbReference type="Pfam" id="PF00724"/>
    </source>
</evidence>
<evidence type="ECO:0000256" key="1">
    <source>
        <dbReference type="ARBA" id="ARBA00001917"/>
    </source>
</evidence>
<dbReference type="PANTHER" id="PTHR43303">
    <property type="entry name" value="NADPH DEHYDROGENASE C23G7.10C-RELATED"/>
    <property type="match status" value="1"/>
</dbReference>
<dbReference type="EMBL" id="JBEPSH010000001">
    <property type="protein sequence ID" value="MET4575021.1"/>
    <property type="molecule type" value="Genomic_DNA"/>
</dbReference>
<dbReference type="InterPro" id="IPR001155">
    <property type="entry name" value="OxRdtase_FMN_N"/>
</dbReference>
<comment type="caution">
    <text evidence="7">The sequence shown here is derived from an EMBL/GenBank/DDBJ whole genome shotgun (WGS) entry which is preliminary data.</text>
</comment>
<comment type="cofactor">
    <cofactor evidence="1">
        <name>FMN</name>
        <dbReference type="ChEBI" id="CHEBI:58210"/>
    </cofactor>
</comment>
<organism evidence="7 8">
    <name type="scientific">Ottowia thiooxydans</name>
    <dbReference type="NCBI Taxonomy" id="219182"/>
    <lineage>
        <taxon>Bacteria</taxon>
        <taxon>Pseudomonadati</taxon>
        <taxon>Pseudomonadota</taxon>
        <taxon>Betaproteobacteria</taxon>
        <taxon>Burkholderiales</taxon>
        <taxon>Comamonadaceae</taxon>
        <taxon>Ottowia</taxon>
    </lineage>
</organism>
<dbReference type="PANTHER" id="PTHR43303:SF4">
    <property type="entry name" value="NADPH DEHYDROGENASE C23G7.10C-RELATED"/>
    <property type="match status" value="1"/>
</dbReference>
<keyword evidence="4" id="KW-0521">NADP</keyword>
<reference evidence="7 8" key="1">
    <citation type="submission" date="2024-06" db="EMBL/GenBank/DDBJ databases">
        <title>Sorghum-associated microbial communities from plants grown in Nebraska, USA.</title>
        <authorList>
            <person name="Schachtman D."/>
        </authorList>
    </citation>
    <scope>NUCLEOTIDE SEQUENCE [LARGE SCALE GENOMIC DNA]</scope>
    <source>
        <strain evidence="7 8">2709</strain>
    </source>
</reference>
<evidence type="ECO:0000256" key="4">
    <source>
        <dbReference type="ARBA" id="ARBA00022857"/>
    </source>
</evidence>
<evidence type="ECO:0000313" key="8">
    <source>
        <dbReference type="Proteomes" id="UP001549320"/>
    </source>
</evidence>
<accession>A0ABV2Q1W0</accession>
<dbReference type="SUPFAM" id="SSF51395">
    <property type="entry name" value="FMN-linked oxidoreductases"/>
    <property type="match status" value="1"/>
</dbReference>
<dbReference type="Proteomes" id="UP001549320">
    <property type="component" value="Unassembled WGS sequence"/>
</dbReference>
<evidence type="ECO:0000256" key="2">
    <source>
        <dbReference type="ARBA" id="ARBA00022630"/>
    </source>
</evidence>
<keyword evidence="3" id="KW-0288">FMN</keyword>
<evidence type="ECO:0000313" key="7">
    <source>
        <dbReference type="EMBL" id="MET4575021.1"/>
    </source>
</evidence>